<keyword evidence="2" id="KW-0067">ATP-binding</keyword>
<evidence type="ECO:0000256" key="1">
    <source>
        <dbReference type="PIRSR" id="PIRSR640198-1"/>
    </source>
</evidence>
<dbReference type="AlphaFoldDB" id="A0A5C4S0Q4"/>
<feature type="active site" evidence="1">
    <location>
        <position position="327"/>
    </location>
</feature>
<evidence type="ECO:0000313" key="4">
    <source>
        <dbReference type="EMBL" id="TNJ36835.1"/>
    </source>
</evidence>
<keyword evidence="2" id="KW-0547">Nucleotide-binding</keyword>
<protein>
    <submittedName>
        <fullName evidence="4">Fic family protein</fullName>
    </submittedName>
</protein>
<dbReference type="EMBL" id="VDCI01000003">
    <property type="protein sequence ID" value="TNJ36835.1"/>
    <property type="molecule type" value="Genomic_DNA"/>
</dbReference>
<organism evidence="4 5">
    <name type="scientific">Prosthecochloris vibrioformis</name>
    <name type="common">Chlorobium vibrioforme</name>
    <dbReference type="NCBI Taxonomy" id="1098"/>
    <lineage>
        <taxon>Bacteria</taxon>
        <taxon>Pseudomonadati</taxon>
        <taxon>Chlorobiota</taxon>
        <taxon>Chlorobiia</taxon>
        <taxon>Chlorobiales</taxon>
        <taxon>Chlorobiaceae</taxon>
        <taxon>Prosthecochloris</taxon>
    </lineage>
</organism>
<dbReference type="Pfam" id="PF02661">
    <property type="entry name" value="Fic"/>
    <property type="match status" value="1"/>
</dbReference>
<sequence>MVLDTTQNRPAGYAFLIEQYNVSALPNWHTSTVSPAGMLRKTMQDGQVESIFPPSYWPGNETGDHLEFALKYDGVNLGILSALFDMIPQEEIAAWISSKPTGKYTRRIWLLYEFLTGRKLPLPDLTKGNYIELLDSGRYYTATPGRRIQRQRVISNLLGGKEFCPIIRRTEKLVSMEEIDLPKQCEELVTTYPPELLRRALSYLYTKETRSSFEIEHIKPSASRTEKFIGLLEMAEHKDFCEKPLLIEVQNRIVDPRFQDTDYRASQNYVGQTISFQKQLVHYVCPQPDDLPELMEGLLAAHQVMKEGAVPAIIHAAAISYGFVFMHPFEDGNGRIHRFLIHNILFLRSQIPKGLMFPVSAAMLKNPALYDHSLEAFSNPLMQLVDYDLDDLGQMTVQDESGAFYRYIDMTAQAEALYDFVKLTIEHELVEELDFLANYDKTRQAIQESVDMPDRLIDLFIRLCLQNNARLSAKKKESHFGFLTDAELADLENTVQKEYTRN</sequence>
<dbReference type="PROSITE" id="PS51459">
    <property type="entry name" value="FIDO"/>
    <property type="match status" value="1"/>
</dbReference>
<name>A0A5C4S0Q4_PROVB</name>
<dbReference type="PANTHER" id="PTHR13504:SF38">
    <property type="entry name" value="FIDO DOMAIN-CONTAINING PROTEIN"/>
    <property type="match status" value="1"/>
</dbReference>
<dbReference type="InterPro" id="IPR003812">
    <property type="entry name" value="Fido"/>
</dbReference>
<comment type="caution">
    <text evidence="4">The sequence shown here is derived from an EMBL/GenBank/DDBJ whole genome shotgun (WGS) entry which is preliminary data.</text>
</comment>
<dbReference type="InterPro" id="IPR040198">
    <property type="entry name" value="Fido_containing"/>
</dbReference>
<dbReference type="RefSeq" id="WP_139626383.1">
    <property type="nucleotide sequence ID" value="NZ_VDCI01000003.1"/>
</dbReference>
<evidence type="ECO:0000259" key="3">
    <source>
        <dbReference type="PROSITE" id="PS51459"/>
    </source>
</evidence>
<reference evidence="4 5" key="1">
    <citation type="submission" date="2019-05" db="EMBL/GenBank/DDBJ databases">
        <title>Draft Whole-Genome sequence of the green sulfur bacterium Prosthecochloris vibrioformis DSM 260.</title>
        <authorList>
            <person name="Meyer T.E."/>
            <person name="Kyndt J.A."/>
        </authorList>
    </citation>
    <scope>NUCLEOTIDE SEQUENCE [LARGE SCALE GENOMIC DNA]</scope>
    <source>
        <strain evidence="4 5">DSM 260</strain>
    </source>
</reference>
<dbReference type="Gene3D" id="1.10.3290.10">
    <property type="entry name" value="Fido-like domain"/>
    <property type="match status" value="1"/>
</dbReference>
<feature type="binding site" evidence="2">
    <location>
        <begin position="331"/>
        <end position="338"/>
    </location>
    <ligand>
        <name>ATP</name>
        <dbReference type="ChEBI" id="CHEBI:30616"/>
    </ligand>
</feature>
<gene>
    <name evidence="4" type="ORF">FGF68_04410</name>
</gene>
<accession>A0A5C4S0Q4</accession>
<dbReference type="Proteomes" id="UP000309544">
    <property type="component" value="Unassembled WGS sequence"/>
</dbReference>
<feature type="domain" description="Fido" evidence="3">
    <location>
        <begin position="241"/>
        <end position="390"/>
    </location>
</feature>
<evidence type="ECO:0000313" key="5">
    <source>
        <dbReference type="Proteomes" id="UP000309544"/>
    </source>
</evidence>
<evidence type="ECO:0000256" key="2">
    <source>
        <dbReference type="PIRSR" id="PIRSR640198-2"/>
    </source>
</evidence>
<proteinExistence type="predicted"/>
<dbReference type="SUPFAM" id="SSF140931">
    <property type="entry name" value="Fic-like"/>
    <property type="match status" value="1"/>
</dbReference>
<dbReference type="PANTHER" id="PTHR13504">
    <property type="entry name" value="FIDO DOMAIN-CONTAINING PROTEIN DDB_G0283145"/>
    <property type="match status" value="1"/>
</dbReference>
<keyword evidence="5" id="KW-1185">Reference proteome</keyword>
<dbReference type="InterPro" id="IPR036597">
    <property type="entry name" value="Fido-like_dom_sf"/>
</dbReference>
<dbReference type="GO" id="GO:0005524">
    <property type="term" value="F:ATP binding"/>
    <property type="evidence" value="ECO:0007669"/>
    <property type="project" value="UniProtKB-KW"/>
</dbReference>